<keyword evidence="1" id="KW-1133">Transmembrane helix</keyword>
<dbReference type="Gene3D" id="3.30.70.1770">
    <property type="match status" value="1"/>
</dbReference>
<proteinExistence type="predicted"/>
<dbReference type="Proteomes" id="UP000502005">
    <property type="component" value="Plasmid pNE1B"/>
</dbReference>
<keyword evidence="2" id="KW-0614">Plasmid</keyword>
<dbReference type="InterPro" id="IPR019029">
    <property type="entry name" value="T3SS_PrgH/EprH-like"/>
</dbReference>
<dbReference type="AlphaFoldDB" id="A0A6B9GA18"/>
<sequence>MWVRIANFGFIMFSLKILNGPLSGFDMMLNSGLWHLYIYNQNNEPEQIRVANNVKVASDNVIFIPVYGDENTRHMQLQLGESVQECRYGWQDEPASFQTLTPQQKTDFGGLSFALKTQHEHWEIMNDSIALPVLQPAEPSDAPLIRPCRRFPWRVAFLLCGLMILVVTTAYHYFVAPTSEAAPQVATSFRLTQEVRGQMEKRLSEAGILWLSLSQNEQHKLVLRLLTDGQQDGVKRATQLFQHNFPEAGTVVIHSHTLQEMQRELQLLFAQTGIQYYQETTAEGIYVAVRQALTPEALDFLNQRLMGFYQRWGQQRVHVSIQLPDTSTAPRAVLQRGQDDLIWDRKNHIFRPVMKQTL</sequence>
<accession>A0A6B9GA18</accession>
<organism evidence="2 3">
    <name type="scientific">Pantoea cypripedii</name>
    <name type="common">Pectobacterium cypripedii</name>
    <name type="synonym">Erwinia cypripedii</name>
    <dbReference type="NCBI Taxonomy" id="55209"/>
    <lineage>
        <taxon>Bacteria</taxon>
        <taxon>Pseudomonadati</taxon>
        <taxon>Pseudomonadota</taxon>
        <taxon>Gammaproteobacteria</taxon>
        <taxon>Enterobacterales</taxon>
        <taxon>Erwiniaceae</taxon>
        <taxon>Pantoea</taxon>
    </lineage>
</organism>
<keyword evidence="1" id="KW-0812">Transmembrane</keyword>
<dbReference type="Gene3D" id="2.60.200.20">
    <property type="match status" value="1"/>
</dbReference>
<reference evidence="2 3" key="1">
    <citation type="submission" date="2017-11" db="EMBL/GenBank/DDBJ databases">
        <title>Genome sequence of Pantoea cypripedii NE1.</title>
        <authorList>
            <person name="Nascimento F.X."/>
        </authorList>
    </citation>
    <scope>NUCLEOTIDE SEQUENCE [LARGE SCALE GENOMIC DNA]</scope>
    <source>
        <strain evidence="2 3">NE1</strain>
        <plasmid evidence="3">pne1b</plasmid>
    </source>
</reference>
<dbReference type="Pfam" id="PF09480">
    <property type="entry name" value="PrgH"/>
    <property type="match status" value="1"/>
</dbReference>
<feature type="transmembrane region" description="Helical" evidence="1">
    <location>
        <begin position="155"/>
        <end position="174"/>
    </location>
</feature>
<protein>
    <recommendedName>
        <fullName evidence="4">Type III secretion system protein PrgH</fullName>
    </recommendedName>
</protein>
<evidence type="ECO:0000313" key="3">
    <source>
        <dbReference type="Proteomes" id="UP000502005"/>
    </source>
</evidence>
<geneLocation type="plasmid" evidence="3">
    <name>pne1b</name>
</geneLocation>
<dbReference type="GO" id="GO:0016020">
    <property type="term" value="C:membrane"/>
    <property type="evidence" value="ECO:0007669"/>
    <property type="project" value="InterPro"/>
</dbReference>
<dbReference type="EMBL" id="CP024770">
    <property type="protein sequence ID" value="QGY32200.1"/>
    <property type="molecule type" value="Genomic_DNA"/>
</dbReference>
<keyword evidence="1" id="KW-0472">Membrane</keyword>
<evidence type="ECO:0000313" key="2">
    <source>
        <dbReference type="EMBL" id="QGY32200.1"/>
    </source>
</evidence>
<evidence type="ECO:0000256" key="1">
    <source>
        <dbReference type="SAM" id="Phobius"/>
    </source>
</evidence>
<gene>
    <name evidence="2" type="ORF">CUN67_24720</name>
</gene>
<evidence type="ECO:0008006" key="4">
    <source>
        <dbReference type="Google" id="ProtNLM"/>
    </source>
</evidence>
<name>A0A6B9GA18_PANCY</name>